<gene>
    <name evidence="2" type="ORF">TWF694_006124</name>
</gene>
<comment type="caution">
    <text evidence="2">The sequence shown here is derived from an EMBL/GenBank/DDBJ whole genome shotgun (WGS) entry which is preliminary data.</text>
</comment>
<feature type="region of interest" description="Disordered" evidence="1">
    <location>
        <begin position="253"/>
        <end position="295"/>
    </location>
</feature>
<organism evidence="2 3">
    <name type="scientific">Orbilia ellipsospora</name>
    <dbReference type="NCBI Taxonomy" id="2528407"/>
    <lineage>
        <taxon>Eukaryota</taxon>
        <taxon>Fungi</taxon>
        <taxon>Dikarya</taxon>
        <taxon>Ascomycota</taxon>
        <taxon>Pezizomycotina</taxon>
        <taxon>Orbiliomycetes</taxon>
        <taxon>Orbiliales</taxon>
        <taxon>Orbiliaceae</taxon>
        <taxon>Orbilia</taxon>
    </lineage>
</organism>
<dbReference type="EMBL" id="JAVHJO010000019">
    <property type="protein sequence ID" value="KAK6523234.1"/>
    <property type="molecule type" value="Genomic_DNA"/>
</dbReference>
<sequence length="392" mass="44211">MSKDSSIRTRKLVGATALLAFITSAHGLLIKVRHYDYDNGMEFDLNLCRPLKNNRIILVDEICQNDDMPGWRARFDDSYYSPRRSVVDLFGPPFSQGVTRAYEENRNFATWGGALYYNLNPWKPLMFRTGLSQEEGYVWRMPFEIYRQGRPVVISDNNPLAVGDVLEPTDVPDDTTMTLMEYPRLVSCETPSGRVLRRSQLLGVMNGQPIVRKYHDADCLDVKLWIYDLGFTDPQAPVEAPFPLGTIPEELEVSSDTGSFAASQQNLDDSQSSSAYGSSDLSGSIEDGNFSTEDDIWDEDFEGSIDEEDDPEWAQLVQDLEQEYGFGGDSISGIDPDDLSVQQIEQYLVSPVSETYDQDSIQQQLVSLDFGSDEDLEDELARLQALMDDEEI</sequence>
<accession>A0AAV9WSA3</accession>
<dbReference type="AlphaFoldDB" id="A0AAV9WSA3"/>
<reference evidence="2 3" key="1">
    <citation type="submission" date="2019-10" db="EMBL/GenBank/DDBJ databases">
        <authorList>
            <person name="Palmer J.M."/>
        </authorList>
    </citation>
    <scope>NUCLEOTIDE SEQUENCE [LARGE SCALE GENOMIC DNA]</scope>
    <source>
        <strain evidence="2 3">TWF694</strain>
    </source>
</reference>
<keyword evidence="3" id="KW-1185">Reference proteome</keyword>
<dbReference type="Proteomes" id="UP001365542">
    <property type="component" value="Unassembled WGS sequence"/>
</dbReference>
<feature type="compositionally biased region" description="Low complexity" evidence="1">
    <location>
        <begin position="261"/>
        <end position="284"/>
    </location>
</feature>
<evidence type="ECO:0000256" key="1">
    <source>
        <dbReference type="SAM" id="MobiDB-lite"/>
    </source>
</evidence>
<evidence type="ECO:0000313" key="3">
    <source>
        <dbReference type="Proteomes" id="UP001365542"/>
    </source>
</evidence>
<evidence type="ECO:0000313" key="2">
    <source>
        <dbReference type="EMBL" id="KAK6523234.1"/>
    </source>
</evidence>
<proteinExistence type="predicted"/>
<name>A0AAV9WSA3_9PEZI</name>
<protein>
    <submittedName>
        <fullName evidence="2">Uncharacterized protein</fullName>
    </submittedName>
</protein>